<evidence type="ECO:0000313" key="3">
    <source>
        <dbReference type="EMBL" id="GAA2040219.1"/>
    </source>
</evidence>
<dbReference type="Gene3D" id="1.25.40.10">
    <property type="entry name" value="Tetratricopeptide repeat domain"/>
    <property type="match status" value="3"/>
</dbReference>
<dbReference type="InterPro" id="IPR024983">
    <property type="entry name" value="CHAT_dom"/>
</dbReference>
<accession>A0ABN2UPH8</accession>
<evidence type="ECO:0000259" key="2">
    <source>
        <dbReference type="Pfam" id="PF12770"/>
    </source>
</evidence>
<name>A0ABN2UPH8_9ACTN</name>
<dbReference type="Proteomes" id="UP001500751">
    <property type="component" value="Unassembled WGS sequence"/>
</dbReference>
<dbReference type="SUPFAM" id="SSF48452">
    <property type="entry name" value="TPR-like"/>
    <property type="match status" value="1"/>
</dbReference>
<proteinExistence type="predicted"/>
<reference evidence="3 4" key="1">
    <citation type="journal article" date="2019" name="Int. J. Syst. Evol. Microbiol.">
        <title>The Global Catalogue of Microorganisms (GCM) 10K type strain sequencing project: providing services to taxonomists for standard genome sequencing and annotation.</title>
        <authorList>
            <consortium name="The Broad Institute Genomics Platform"/>
            <consortium name="The Broad Institute Genome Sequencing Center for Infectious Disease"/>
            <person name="Wu L."/>
            <person name="Ma J."/>
        </authorList>
    </citation>
    <scope>NUCLEOTIDE SEQUENCE [LARGE SCALE GENOMIC DNA]</scope>
    <source>
        <strain evidence="3 4">JCM 16014</strain>
    </source>
</reference>
<keyword evidence="4" id="KW-1185">Reference proteome</keyword>
<keyword evidence="1" id="KW-0175">Coiled coil</keyword>
<dbReference type="RefSeq" id="WP_344667883.1">
    <property type="nucleotide sequence ID" value="NZ_BAAAQN010000029.1"/>
</dbReference>
<evidence type="ECO:0000313" key="4">
    <source>
        <dbReference type="Proteomes" id="UP001500751"/>
    </source>
</evidence>
<dbReference type="InterPro" id="IPR011990">
    <property type="entry name" value="TPR-like_helical_dom_sf"/>
</dbReference>
<protein>
    <submittedName>
        <fullName evidence="3">CHAT domain-containing protein</fullName>
    </submittedName>
</protein>
<feature type="domain" description="CHAT" evidence="2">
    <location>
        <begin position="719"/>
        <end position="1000"/>
    </location>
</feature>
<dbReference type="EMBL" id="BAAAQN010000029">
    <property type="protein sequence ID" value="GAA2040219.1"/>
    <property type="molecule type" value="Genomic_DNA"/>
</dbReference>
<evidence type="ECO:0000256" key="1">
    <source>
        <dbReference type="SAM" id="Coils"/>
    </source>
</evidence>
<sequence>MADDESLADVRAAANEAVTVIRQASKEGQPEPIVEAIGALSRALVADGDRRGRYLMNIGSACMELYGIVGGEEPLYKALIAYRAALAAEPGSAINASNLGICLVRWFERTGELDSLAEAIDVLRLAVDAGKDRPASAGYSSNLGLALTRWAEQTGDADAAREAVVVHAAAVRRAPDAAADQAAMLSNLGMARMAVYRLTAEADELGLAVEAYSAAVRTVPAEDPNMPGCLAGLGGALTALAAAAGTVRPRIDAIEALRIAVRSLPREHPDRPMFLGQLGGSLQLAFLHSGDTAALREAVACGREAAELAPEGHRDRKVYRAGLAVLLRNQYEYTGDVAALEEARSLLAGVLSDESWDRRDRLKWKGDLSSVLHRLGRRHRSVPRLAEGAALLREVLEEIDPGDPELVMYLGNLGSLLGSLIDIEWDRALYLEAVEALERVVRFRLSEGTSDSHFNLGTLYQSAYQHDGSPEAYEQAAAAFSAAASEPRISPRTRATAAHYLGRLHLGAGRPDAALVGYEQALDLMDLVAWQGLAREDQERGLADFAGLASAAAACALAIDAPDRALAVLEQGRGVLIGQVLESRSRHEELAGREAELALELEAAQNAIDQAEESESPTLDRQRLLVRRDEVLDRIRSRPGFDRFLRSPDPAGLRSAVGDGPVVTLNISPSRCDALVTTRESTGSVELPDLTSSDAVTQANRFLEAVNANGWGTNDVIREALAWLWETTVAPVLDHLGFGPAESARLPRLWWVPTGALSVLPIHAAGHHGRADGDARSALHRVVSSYTPSLRMLRHSQDRAGVPGASSPSPSPSPSLVVAVGAGGVPLVHAEAETEAVAALLPGQVLRLTDQQATKQDVVDAIVRSGWVHFACHATTDAVRPTEGCLHLYDGDLRIREITGLRVPHAEAVYLSACTTALGSRQLPDETIHISSAFQQIGFPTVIGTLWQVPDQAAARTAQKIYAALPGISPAYAVNHVARSIRAEYPNTPYDWAAFVHSGSL</sequence>
<feature type="coiled-coil region" evidence="1">
    <location>
        <begin position="587"/>
        <end position="614"/>
    </location>
</feature>
<organism evidence="3 4">
    <name type="scientific">Catenulispora yoronensis</name>
    <dbReference type="NCBI Taxonomy" id="450799"/>
    <lineage>
        <taxon>Bacteria</taxon>
        <taxon>Bacillati</taxon>
        <taxon>Actinomycetota</taxon>
        <taxon>Actinomycetes</taxon>
        <taxon>Catenulisporales</taxon>
        <taxon>Catenulisporaceae</taxon>
        <taxon>Catenulispora</taxon>
    </lineage>
</organism>
<gene>
    <name evidence="3" type="ORF">GCM10009839_47880</name>
</gene>
<comment type="caution">
    <text evidence="3">The sequence shown here is derived from an EMBL/GenBank/DDBJ whole genome shotgun (WGS) entry which is preliminary data.</text>
</comment>
<dbReference type="Pfam" id="PF12770">
    <property type="entry name" value="CHAT"/>
    <property type="match status" value="1"/>
</dbReference>